<dbReference type="AlphaFoldDB" id="A0AAW0CZB6"/>
<proteinExistence type="predicted"/>
<protein>
    <recommendedName>
        <fullName evidence="4">F-box domain-containing protein</fullName>
    </recommendedName>
</protein>
<name>A0AAW0CZB6_9AGAR</name>
<comment type="caution">
    <text evidence="2">The sequence shown here is derived from an EMBL/GenBank/DDBJ whole genome shotgun (WGS) entry which is preliminary data.</text>
</comment>
<keyword evidence="3" id="KW-1185">Reference proteome</keyword>
<organism evidence="2 3">
    <name type="scientific">Favolaschia claudopus</name>
    <dbReference type="NCBI Taxonomy" id="2862362"/>
    <lineage>
        <taxon>Eukaryota</taxon>
        <taxon>Fungi</taxon>
        <taxon>Dikarya</taxon>
        <taxon>Basidiomycota</taxon>
        <taxon>Agaricomycotina</taxon>
        <taxon>Agaricomycetes</taxon>
        <taxon>Agaricomycetidae</taxon>
        <taxon>Agaricales</taxon>
        <taxon>Marasmiineae</taxon>
        <taxon>Mycenaceae</taxon>
        <taxon>Favolaschia</taxon>
    </lineage>
</organism>
<reference evidence="2 3" key="1">
    <citation type="journal article" date="2024" name="J Genomics">
        <title>Draft genome sequencing and assembly of Favolaschia claudopus CIRM-BRFM 2984 isolated from oak limbs.</title>
        <authorList>
            <person name="Navarro D."/>
            <person name="Drula E."/>
            <person name="Chaduli D."/>
            <person name="Cazenave R."/>
            <person name="Ahrendt S."/>
            <person name="Wang J."/>
            <person name="Lipzen A."/>
            <person name="Daum C."/>
            <person name="Barry K."/>
            <person name="Grigoriev I.V."/>
            <person name="Favel A."/>
            <person name="Rosso M.N."/>
            <person name="Martin F."/>
        </authorList>
    </citation>
    <scope>NUCLEOTIDE SEQUENCE [LARGE SCALE GENOMIC DNA]</scope>
    <source>
        <strain evidence="2 3">CIRM-BRFM 2984</strain>
    </source>
</reference>
<evidence type="ECO:0008006" key="4">
    <source>
        <dbReference type="Google" id="ProtNLM"/>
    </source>
</evidence>
<feature type="compositionally biased region" description="Basic and acidic residues" evidence="1">
    <location>
        <begin position="1"/>
        <end position="11"/>
    </location>
</feature>
<feature type="region of interest" description="Disordered" evidence="1">
    <location>
        <begin position="1"/>
        <end position="22"/>
    </location>
</feature>
<dbReference type="Proteomes" id="UP001362999">
    <property type="component" value="Unassembled WGS sequence"/>
</dbReference>
<evidence type="ECO:0000313" key="2">
    <source>
        <dbReference type="EMBL" id="KAK7045156.1"/>
    </source>
</evidence>
<feature type="compositionally biased region" description="Acidic residues" evidence="1">
    <location>
        <begin position="12"/>
        <end position="21"/>
    </location>
</feature>
<evidence type="ECO:0000256" key="1">
    <source>
        <dbReference type="SAM" id="MobiDB-lite"/>
    </source>
</evidence>
<accession>A0AAW0CZB6</accession>
<dbReference type="EMBL" id="JAWWNJ010000011">
    <property type="protein sequence ID" value="KAK7045156.1"/>
    <property type="molecule type" value="Genomic_DNA"/>
</dbReference>
<gene>
    <name evidence="2" type="ORF">R3P38DRAFT_2882832</name>
</gene>
<evidence type="ECO:0000313" key="3">
    <source>
        <dbReference type="Proteomes" id="UP001362999"/>
    </source>
</evidence>
<sequence length="236" mass="27398">MTSDNDDRAESGDEFDCDSDDGAALSASFWSESERADRSFAPMPERLALPLELHRLIIYHSNEFEDMWGNWRLVCAFWRDEVEHLAKTEWIRQVDFRYNLGKLNGNFHFQRLEEDEAIFAAYKRAMSYHSSLTNAMRRCGPPAVKLGFIIHDIPTPELSFDYVNLTLTCPWRAVIRRVLGEELRVQAQCAVDDSGKNYEDACVVVRRERMGRADRRGDEWLKAERFAELCRSMSVS</sequence>